<dbReference type="Proteomes" id="UP000000467">
    <property type="component" value="Chromosome"/>
</dbReference>
<dbReference type="EMBL" id="CP003732">
    <property type="protein sequence ID" value="AFV12017.1"/>
    <property type="molecule type" value="Genomic_DNA"/>
</dbReference>
<reference evidence="1 2" key="1">
    <citation type="journal article" date="2012" name="BMC Genomics">
        <title>Genome-guided analysis of physiological and morphological traits of the fermentative acetate oxidizer Thermacetogenium phaeum.</title>
        <authorList>
            <person name="Oehler D."/>
            <person name="Poehlein A."/>
            <person name="Leimbach A."/>
            <person name="Muller N."/>
            <person name="Daniel R."/>
            <person name="Gottschalk G."/>
            <person name="Schink B."/>
        </authorList>
    </citation>
    <scope>NUCLEOTIDE SEQUENCE [LARGE SCALE GENOMIC DNA]</scope>
    <source>
        <strain evidence="2">ATCC BAA-254 / DSM 26808 / PB</strain>
    </source>
</reference>
<dbReference type="HOGENOM" id="CLU_2921293_0_0_9"/>
<dbReference type="STRING" id="1089553.Tph_c18170"/>
<protein>
    <submittedName>
        <fullName evidence="1">Uncharacterized protein</fullName>
    </submittedName>
</protein>
<name>K4LIX3_THEPS</name>
<accession>K4LIX3</accession>
<keyword evidence="2" id="KW-1185">Reference proteome</keyword>
<sequence>MKPGNRPWIGDGALVLIPAECIFWEIRGVSAAKAKGPPSLREVFFWFFTRNNRGGALEVGC</sequence>
<dbReference type="KEGG" id="tpz:Tph_c18170"/>
<evidence type="ECO:0000313" key="1">
    <source>
        <dbReference type="EMBL" id="AFV12017.1"/>
    </source>
</evidence>
<dbReference type="AlphaFoldDB" id="K4LIX3"/>
<proteinExistence type="predicted"/>
<evidence type="ECO:0000313" key="2">
    <source>
        <dbReference type="Proteomes" id="UP000000467"/>
    </source>
</evidence>
<organism evidence="1 2">
    <name type="scientific">Thermacetogenium phaeum (strain ATCC BAA-254 / DSM 26808 / PB)</name>
    <dbReference type="NCBI Taxonomy" id="1089553"/>
    <lineage>
        <taxon>Bacteria</taxon>
        <taxon>Bacillati</taxon>
        <taxon>Bacillota</taxon>
        <taxon>Clostridia</taxon>
        <taxon>Thermoanaerobacterales</taxon>
        <taxon>Thermoanaerobacteraceae</taxon>
        <taxon>Thermacetogenium</taxon>
    </lineage>
</organism>
<gene>
    <name evidence="1" type="ordered locus">Tph_c18170</name>
</gene>